<dbReference type="EMBL" id="VEVO01000003">
    <property type="protein sequence ID" value="KAF0044535.1"/>
    <property type="molecule type" value="Genomic_DNA"/>
</dbReference>
<proteinExistence type="predicted"/>
<sequence length="68" mass="7041">MQLADASPGGKKSHSSSALFGSQDLLKDEPFAPRKTDSATTVTENGPLCRSIVRVTLSGLPAAIWAVG</sequence>
<name>A0A6A4TH50_SCOMX</name>
<feature type="compositionally biased region" description="Basic and acidic residues" evidence="1">
    <location>
        <begin position="25"/>
        <end position="37"/>
    </location>
</feature>
<dbReference type="AlphaFoldDB" id="A0A6A4TH50"/>
<evidence type="ECO:0000313" key="3">
    <source>
        <dbReference type="Proteomes" id="UP000438429"/>
    </source>
</evidence>
<gene>
    <name evidence="2" type="ORF">F2P81_003693</name>
</gene>
<feature type="region of interest" description="Disordered" evidence="1">
    <location>
        <begin position="1"/>
        <end position="42"/>
    </location>
</feature>
<protein>
    <submittedName>
        <fullName evidence="2">Uncharacterized protein</fullName>
    </submittedName>
</protein>
<reference evidence="2 3" key="1">
    <citation type="submission" date="2019-06" db="EMBL/GenBank/DDBJ databases">
        <title>Draft genomes of female and male turbot (Scophthalmus maximus).</title>
        <authorList>
            <person name="Xu H."/>
            <person name="Xu X.-W."/>
            <person name="Shao C."/>
            <person name="Chen S."/>
        </authorList>
    </citation>
    <scope>NUCLEOTIDE SEQUENCE [LARGE SCALE GENOMIC DNA]</scope>
    <source>
        <strain evidence="2">Ysfricsl-2016a</strain>
        <tissue evidence="2">Blood</tissue>
    </source>
</reference>
<organism evidence="2 3">
    <name type="scientific">Scophthalmus maximus</name>
    <name type="common">Turbot</name>
    <name type="synonym">Psetta maxima</name>
    <dbReference type="NCBI Taxonomy" id="52904"/>
    <lineage>
        <taxon>Eukaryota</taxon>
        <taxon>Metazoa</taxon>
        <taxon>Chordata</taxon>
        <taxon>Craniata</taxon>
        <taxon>Vertebrata</taxon>
        <taxon>Euteleostomi</taxon>
        <taxon>Actinopterygii</taxon>
        <taxon>Neopterygii</taxon>
        <taxon>Teleostei</taxon>
        <taxon>Neoteleostei</taxon>
        <taxon>Acanthomorphata</taxon>
        <taxon>Carangaria</taxon>
        <taxon>Pleuronectiformes</taxon>
        <taxon>Pleuronectoidei</taxon>
        <taxon>Scophthalmidae</taxon>
        <taxon>Scophthalmus</taxon>
    </lineage>
</organism>
<comment type="caution">
    <text evidence="2">The sequence shown here is derived from an EMBL/GenBank/DDBJ whole genome shotgun (WGS) entry which is preliminary data.</text>
</comment>
<evidence type="ECO:0000256" key="1">
    <source>
        <dbReference type="SAM" id="MobiDB-lite"/>
    </source>
</evidence>
<dbReference type="Proteomes" id="UP000438429">
    <property type="component" value="Unassembled WGS sequence"/>
</dbReference>
<accession>A0A6A4TH50</accession>
<evidence type="ECO:0000313" key="2">
    <source>
        <dbReference type="EMBL" id="KAF0044535.1"/>
    </source>
</evidence>